<keyword evidence="1" id="KW-0732">Signal</keyword>
<comment type="caution">
    <text evidence="2">The sequence shown here is derived from an EMBL/GenBank/DDBJ whole genome shotgun (WGS) entry which is preliminary data.</text>
</comment>
<dbReference type="RefSeq" id="WP_129421060.1">
    <property type="nucleotide sequence ID" value="NZ_MZMU01000018.1"/>
</dbReference>
<dbReference type="AlphaFoldDB" id="A0A4Q1TLV5"/>
<evidence type="ECO:0000256" key="1">
    <source>
        <dbReference type="SAM" id="SignalP"/>
    </source>
</evidence>
<organism evidence="2 3">
    <name type="scientific">Rhizobium leguminosarum</name>
    <dbReference type="NCBI Taxonomy" id="384"/>
    <lineage>
        <taxon>Bacteria</taxon>
        <taxon>Pseudomonadati</taxon>
        <taxon>Pseudomonadota</taxon>
        <taxon>Alphaproteobacteria</taxon>
        <taxon>Hyphomicrobiales</taxon>
        <taxon>Rhizobiaceae</taxon>
        <taxon>Rhizobium/Agrobacterium group</taxon>
        <taxon>Rhizobium</taxon>
    </lineage>
</organism>
<proteinExistence type="predicted"/>
<evidence type="ECO:0000313" key="2">
    <source>
        <dbReference type="EMBL" id="RXT19526.1"/>
    </source>
</evidence>
<dbReference type="EMBL" id="MZMU01000018">
    <property type="protein sequence ID" value="RXT19526.1"/>
    <property type="molecule type" value="Genomic_DNA"/>
</dbReference>
<sequence length="78" mass="8674">MWQGLRRLHIQIAVSVPPLVVALTSPAFAADPFASNNGLYRDQSQRQGTYRSLNYDYPETADAAAGNDIYVQDHVDVH</sequence>
<protein>
    <submittedName>
        <fullName evidence="2">Uncharacterized protein</fullName>
    </submittedName>
</protein>
<name>A0A4Q1TLV5_RHILE</name>
<accession>A0A4Q1TLV5</accession>
<evidence type="ECO:0000313" key="3">
    <source>
        <dbReference type="Proteomes" id="UP000290767"/>
    </source>
</evidence>
<gene>
    <name evidence="2" type="ORF">B5P46_24700</name>
</gene>
<feature type="chain" id="PRO_5020395041" evidence="1">
    <location>
        <begin position="30"/>
        <end position="78"/>
    </location>
</feature>
<dbReference type="Proteomes" id="UP000290767">
    <property type="component" value="Unassembled WGS sequence"/>
</dbReference>
<feature type="signal peptide" evidence="1">
    <location>
        <begin position="1"/>
        <end position="29"/>
    </location>
</feature>
<reference evidence="2 3" key="1">
    <citation type="submission" date="2017-03" db="EMBL/GenBank/DDBJ databases">
        <authorList>
            <person name="Safronova V.I."/>
            <person name="Sazanova A.L."/>
            <person name="Chirak E.R."/>
        </authorList>
    </citation>
    <scope>NUCLEOTIDE SEQUENCE [LARGE SCALE GENOMIC DNA]</scope>
    <source>
        <strain evidence="2 3">Tri-43</strain>
    </source>
</reference>